<feature type="compositionally biased region" description="Low complexity" evidence="1">
    <location>
        <begin position="420"/>
        <end position="429"/>
    </location>
</feature>
<dbReference type="EMBL" id="QYBB01000040">
    <property type="protein sequence ID" value="RYC29768.1"/>
    <property type="molecule type" value="Genomic_DNA"/>
</dbReference>
<dbReference type="PANTHER" id="PTHR43135:SF3">
    <property type="entry name" value="ALPHA-D-RIBOSE 1-METHYLPHOSPHONATE 5-TRIPHOSPHATE DIPHOSPHATASE"/>
    <property type="match status" value="1"/>
</dbReference>
<dbReference type="AlphaFoldDB" id="A0A4Q2U223"/>
<reference evidence="3 4" key="2">
    <citation type="submission" date="2019-02" db="EMBL/GenBank/DDBJ databases">
        <title>'Lichenibacterium ramalinii' gen. nov. sp. nov., 'Lichenibacterium minor' gen. nov. sp. nov.</title>
        <authorList>
            <person name="Pankratov T."/>
        </authorList>
    </citation>
    <scope>NUCLEOTIDE SEQUENCE [LARGE SCALE GENOMIC DNA]</scope>
    <source>
        <strain evidence="3 4">RmlP026</strain>
    </source>
</reference>
<dbReference type="InterPro" id="IPR011059">
    <property type="entry name" value="Metal-dep_hydrolase_composite"/>
</dbReference>
<dbReference type="SUPFAM" id="SSF51338">
    <property type="entry name" value="Composite domain of metallo-dependent hydrolases"/>
    <property type="match status" value="1"/>
</dbReference>
<feature type="domain" description="Amidohydrolase-related" evidence="2">
    <location>
        <begin position="52"/>
        <end position="366"/>
    </location>
</feature>
<dbReference type="SUPFAM" id="SSF51556">
    <property type="entry name" value="Metallo-dependent hydrolases"/>
    <property type="match status" value="1"/>
</dbReference>
<feature type="region of interest" description="Disordered" evidence="1">
    <location>
        <begin position="373"/>
        <end position="407"/>
    </location>
</feature>
<dbReference type="PANTHER" id="PTHR43135">
    <property type="entry name" value="ALPHA-D-RIBOSE 1-METHYLPHOSPHONATE 5-TRIPHOSPHATE DIPHOSPHATASE"/>
    <property type="match status" value="1"/>
</dbReference>
<dbReference type="CDD" id="cd01299">
    <property type="entry name" value="Met_dep_hydrolase_A"/>
    <property type="match status" value="1"/>
</dbReference>
<evidence type="ECO:0000259" key="2">
    <source>
        <dbReference type="Pfam" id="PF01979"/>
    </source>
</evidence>
<dbReference type="Gene3D" id="3.20.20.140">
    <property type="entry name" value="Metal-dependent hydrolases"/>
    <property type="match status" value="1"/>
</dbReference>
<dbReference type="InterPro" id="IPR006680">
    <property type="entry name" value="Amidohydro-rel"/>
</dbReference>
<dbReference type="OrthoDB" id="9815027at2"/>
<reference evidence="3 4" key="1">
    <citation type="submission" date="2018-12" db="EMBL/GenBank/DDBJ databases">
        <authorList>
            <person name="Grouzdev D.S."/>
            <person name="Krutkina M.S."/>
        </authorList>
    </citation>
    <scope>NUCLEOTIDE SEQUENCE [LARGE SCALE GENOMIC DNA]</scope>
    <source>
        <strain evidence="3 4">RmlP026</strain>
    </source>
</reference>
<dbReference type="InterPro" id="IPR057744">
    <property type="entry name" value="OTAase-like"/>
</dbReference>
<accession>A0A4Q2U223</accession>
<evidence type="ECO:0000313" key="3">
    <source>
        <dbReference type="EMBL" id="RYC29768.1"/>
    </source>
</evidence>
<keyword evidence="4" id="KW-1185">Reference proteome</keyword>
<keyword evidence="3" id="KW-0378">Hydrolase</keyword>
<dbReference type="InterPro" id="IPR032466">
    <property type="entry name" value="Metal_Hydrolase"/>
</dbReference>
<organism evidence="3 4">
    <name type="scientific">Lichenibacterium minor</name>
    <dbReference type="NCBI Taxonomy" id="2316528"/>
    <lineage>
        <taxon>Bacteria</taxon>
        <taxon>Pseudomonadati</taxon>
        <taxon>Pseudomonadota</taxon>
        <taxon>Alphaproteobacteria</taxon>
        <taxon>Hyphomicrobiales</taxon>
        <taxon>Lichenihabitantaceae</taxon>
        <taxon>Lichenibacterium</taxon>
    </lineage>
</organism>
<dbReference type="Gene3D" id="2.30.40.10">
    <property type="entry name" value="Urease, subunit C, domain 1"/>
    <property type="match status" value="1"/>
</dbReference>
<evidence type="ECO:0000256" key="1">
    <source>
        <dbReference type="SAM" id="MobiDB-lite"/>
    </source>
</evidence>
<dbReference type="RefSeq" id="WP_129229074.1">
    <property type="nucleotide sequence ID" value="NZ_QYBB01000040.1"/>
</dbReference>
<gene>
    <name evidence="3" type="ORF">D3273_22150</name>
</gene>
<dbReference type="GO" id="GO:0016810">
    <property type="term" value="F:hydrolase activity, acting on carbon-nitrogen (but not peptide) bonds"/>
    <property type="evidence" value="ECO:0007669"/>
    <property type="project" value="InterPro"/>
</dbReference>
<feature type="compositionally biased region" description="Low complexity" evidence="1">
    <location>
        <begin position="436"/>
        <end position="446"/>
    </location>
</feature>
<proteinExistence type="predicted"/>
<dbReference type="Pfam" id="PF01979">
    <property type="entry name" value="Amidohydro_1"/>
    <property type="match status" value="1"/>
</dbReference>
<name>A0A4Q2U223_9HYPH</name>
<dbReference type="InterPro" id="IPR051781">
    <property type="entry name" value="Metallo-dep_Hydrolase"/>
</dbReference>
<protein>
    <submittedName>
        <fullName evidence="3">Amidohydrolase family protein</fullName>
    </submittedName>
</protein>
<sequence>MQTLFLNAAVTDATRAEPRMGNVLVEDGVIRDVDARAGTAEGRNVIDLRGRTLMPGLVDSHVHVVASTMDLTMNAQLPDALAVLRSLPIMKGMLDRGFTTVRDVGGAPPALSDAIAEGLIAAPRVVACGKALSKTGGHADNRPRHDTHDATRWGRNYGALGRVADGVDEVRRACRQELRQGARFIKVMANGGVSSPTDPIAWQGYSVSELTAIVEEARDAQTYVSAHLYTADAIVRALNCGVHSLEHCNNIDVEAARMAAEHGAVAVPTLVTYEALAEDGEALGLAPVSIAKIEAVRANGLGSLSILREAGVTMAYGTDLLGEAHGRQNQEFAIRSRVLPSAEIFASATTVGAKLCGLAGQIGVVATRRRRISPPGASMTLRRNSRRRSSSMLVDARPGSNGSPDPPIACIIRSRSISCMSGTPARPTSSSPPPEATGAPAGCAASLSHRSIPHFPPPGAILDPSCTGRPSQPTRVDELERCRVRPVCG</sequence>
<dbReference type="Proteomes" id="UP000290759">
    <property type="component" value="Unassembled WGS sequence"/>
</dbReference>
<feature type="region of interest" description="Disordered" evidence="1">
    <location>
        <begin position="420"/>
        <end position="474"/>
    </location>
</feature>
<comment type="caution">
    <text evidence="3">The sequence shown here is derived from an EMBL/GenBank/DDBJ whole genome shotgun (WGS) entry which is preliminary data.</text>
</comment>
<evidence type="ECO:0000313" key="4">
    <source>
        <dbReference type="Proteomes" id="UP000290759"/>
    </source>
</evidence>